<dbReference type="InterPro" id="IPR000515">
    <property type="entry name" value="MetI-like"/>
</dbReference>
<feature type="transmembrane region" description="Helical" evidence="8">
    <location>
        <begin position="72"/>
        <end position="96"/>
    </location>
</feature>
<dbReference type="Pfam" id="PF00528">
    <property type="entry name" value="BPD_transp_1"/>
    <property type="match status" value="1"/>
</dbReference>
<keyword evidence="6 8" id="KW-1133">Transmembrane helix</keyword>
<dbReference type="EMBL" id="BMLQ01000012">
    <property type="protein sequence ID" value="GGO49434.1"/>
    <property type="molecule type" value="Genomic_DNA"/>
</dbReference>
<keyword evidence="5" id="KW-0029">Amino-acid transport</keyword>
<evidence type="ECO:0000256" key="2">
    <source>
        <dbReference type="ARBA" id="ARBA00022448"/>
    </source>
</evidence>
<dbReference type="InterPro" id="IPR010065">
    <property type="entry name" value="AA_ABC_transptr_permease_3TM"/>
</dbReference>
<feature type="region of interest" description="Disordered" evidence="9">
    <location>
        <begin position="296"/>
        <end position="332"/>
    </location>
</feature>
<dbReference type="NCBIfam" id="TIGR01726">
    <property type="entry name" value="HEQRo_perm_3TM"/>
    <property type="match status" value="1"/>
</dbReference>
<dbReference type="CDD" id="cd06261">
    <property type="entry name" value="TM_PBP2"/>
    <property type="match status" value="1"/>
</dbReference>
<feature type="transmembrane region" description="Helical" evidence="8">
    <location>
        <begin position="259"/>
        <end position="280"/>
    </location>
</feature>
<evidence type="ECO:0000313" key="11">
    <source>
        <dbReference type="EMBL" id="GGO49434.1"/>
    </source>
</evidence>
<keyword evidence="12" id="KW-1185">Reference proteome</keyword>
<dbReference type="RefSeq" id="WP_229672784.1">
    <property type="nucleotide sequence ID" value="NZ_BAAAOU010000014.1"/>
</dbReference>
<feature type="transmembrane region" description="Helical" evidence="8">
    <location>
        <begin position="34"/>
        <end position="52"/>
    </location>
</feature>
<feature type="compositionally biased region" description="Low complexity" evidence="9">
    <location>
        <begin position="296"/>
        <end position="308"/>
    </location>
</feature>
<feature type="transmembrane region" description="Helical" evidence="8">
    <location>
        <begin position="158"/>
        <end position="178"/>
    </location>
</feature>
<dbReference type="PANTHER" id="PTHR30614:SF0">
    <property type="entry name" value="L-CYSTINE TRANSPORT SYSTEM PERMEASE PROTEIN TCYL"/>
    <property type="match status" value="1"/>
</dbReference>
<dbReference type="InterPro" id="IPR043429">
    <property type="entry name" value="ArtM/GltK/GlnP/TcyL/YhdX-like"/>
</dbReference>
<dbReference type="InterPro" id="IPR035906">
    <property type="entry name" value="MetI-like_sf"/>
</dbReference>
<keyword evidence="7 8" id="KW-0472">Membrane</keyword>
<keyword evidence="2 8" id="KW-0813">Transport</keyword>
<evidence type="ECO:0000256" key="6">
    <source>
        <dbReference type="ARBA" id="ARBA00022989"/>
    </source>
</evidence>
<accession>A0ABQ2MC50</accession>
<evidence type="ECO:0000256" key="4">
    <source>
        <dbReference type="ARBA" id="ARBA00022692"/>
    </source>
</evidence>
<sequence length="332" mass="35586">MTVSEISMTTAAPTVRTDAVDVADARPRIRPLRILGTVVLVLVAFGILTFLVTNERFEWPIVAEYLFNPSVLLGLLTSILLTAVAMVLGTSLGVVLAAGQLSDYWPARLACKAFVGFFRGVPPLVQLIFWFNLAYLLPRISVGVPFGPEFFSWSTNDLITPLTAAIIGLSLHEAAYMAEIIRAGILSVDQGQHDASAAMGFSRWHSFSRIVLPQAMRVIIPPTGSQVIATLKGTSLVSVIAMGDLLHAVQVIYNRTYDVVPMLIVAVIWYLVSVSILTVIQGKIEAHYSRGATRAAPKATGRAAAAGTSTDPVAPDAGQAGTAIDNRTKENQ</sequence>
<dbReference type="Proteomes" id="UP000642509">
    <property type="component" value="Unassembled WGS sequence"/>
</dbReference>
<protein>
    <submittedName>
        <fullName evidence="11">Amino acid ABC transporter permease</fullName>
    </submittedName>
</protein>
<feature type="transmembrane region" description="Helical" evidence="8">
    <location>
        <begin position="117"/>
        <end position="138"/>
    </location>
</feature>
<keyword evidence="3" id="KW-1003">Cell membrane</keyword>
<comment type="caution">
    <text evidence="11">The sequence shown here is derived from an EMBL/GenBank/DDBJ whole genome shotgun (WGS) entry which is preliminary data.</text>
</comment>
<reference evidence="12" key="1">
    <citation type="journal article" date="2019" name="Int. J. Syst. Evol. Microbiol.">
        <title>The Global Catalogue of Microorganisms (GCM) 10K type strain sequencing project: providing services to taxonomists for standard genome sequencing and annotation.</title>
        <authorList>
            <consortium name="The Broad Institute Genomics Platform"/>
            <consortium name="The Broad Institute Genome Sequencing Center for Infectious Disease"/>
            <person name="Wu L."/>
            <person name="Ma J."/>
        </authorList>
    </citation>
    <scope>NUCLEOTIDE SEQUENCE [LARGE SCALE GENOMIC DNA]</scope>
    <source>
        <strain evidence="12">CGMCC 1.7064</strain>
    </source>
</reference>
<evidence type="ECO:0000259" key="10">
    <source>
        <dbReference type="PROSITE" id="PS50928"/>
    </source>
</evidence>
<dbReference type="Gene3D" id="1.10.3720.10">
    <property type="entry name" value="MetI-like"/>
    <property type="match status" value="1"/>
</dbReference>
<comment type="similarity">
    <text evidence="8">Belongs to the binding-protein-dependent transport system permease family.</text>
</comment>
<evidence type="ECO:0000256" key="9">
    <source>
        <dbReference type="SAM" id="MobiDB-lite"/>
    </source>
</evidence>
<feature type="domain" description="ABC transmembrane type-1" evidence="10">
    <location>
        <begin position="75"/>
        <end position="281"/>
    </location>
</feature>
<evidence type="ECO:0000313" key="12">
    <source>
        <dbReference type="Proteomes" id="UP000642509"/>
    </source>
</evidence>
<dbReference type="PANTHER" id="PTHR30614">
    <property type="entry name" value="MEMBRANE COMPONENT OF AMINO ACID ABC TRANSPORTER"/>
    <property type="match status" value="1"/>
</dbReference>
<organism evidence="11 12">
    <name type="scientific">Citricoccus zhacaiensis</name>
    <dbReference type="NCBI Taxonomy" id="489142"/>
    <lineage>
        <taxon>Bacteria</taxon>
        <taxon>Bacillati</taxon>
        <taxon>Actinomycetota</taxon>
        <taxon>Actinomycetes</taxon>
        <taxon>Micrococcales</taxon>
        <taxon>Micrococcaceae</taxon>
        <taxon>Citricoccus</taxon>
    </lineage>
</organism>
<dbReference type="PROSITE" id="PS50928">
    <property type="entry name" value="ABC_TM1"/>
    <property type="match status" value="1"/>
</dbReference>
<comment type="subcellular location">
    <subcellularLocation>
        <location evidence="1 8">Cell membrane</location>
        <topology evidence="1 8">Multi-pass membrane protein</topology>
    </subcellularLocation>
</comment>
<name>A0ABQ2MC50_9MICC</name>
<evidence type="ECO:0000256" key="5">
    <source>
        <dbReference type="ARBA" id="ARBA00022970"/>
    </source>
</evidence>
<evidence type="ECO:0000256" key="3">
    <source>
        <dbReference type="ARBA" id="ARBA00022475"/>
    </source>
</evidence>
<keyword evidence="4 8" id="KW-0812">Transmembrane</keyword>
<dbReference type="SUPFAM" id="SSF161098">
    <property type="entry name" value="MetI-like"/>
    <property type="match status" value="1"/>
</dbReference>
<evidence type="ECO:0000256" key="8">
    <source>
        <dbReference type="RuleBase" id="RU363032"/>
    </source>
</evidence>
<proteinExistence type="inferred from homology"/>
<gene>
    <name evidence="11" type="ORF">GCM10010977_31290</name>
</gene>
<evidence type="ECO:0000256" key="7">
    <source>
        <dbReference type="ARBA" id="ARBA00023136"/>
    </source>
</evidence>
<evidence type="ECO:0000256" key="1">
    <source>
        <dbReference type="ARBA" id="ARBA00004651"/>
    </source>
</evidence>